<protein>
    <submittedName>
        <fullName evidence="1">Uncharacterized protein</fullName>
    </submittedName>
</protein>
<comment type="caution">
    <text evidence="1">The sequence shown here is derived from an EMBL/GenBank/DDBJ whole genome shotgun (WGS) entry which is preliminary data.</text>
</comment>
<accession>A0A9D9ELN9</accession>
<dbReference type="EMBL" id="JADIMS010000077">
    <property type="protein sequence ID" value="MBO8450381.1"/>
    <property type="molecule type" value="Genomic_DNA"/>
</dbReference>
<gene>
    <name evidence="1" type="ORF">IAA96_04670</name>
</gene>
<dbReference type="AlphaFoldDB" id="A0A9D9ELN9"/>
<name>A0A9D9ELN9_9SPIR</name>
<reference evidence="1" key="2">
    <citation type="journal article" date="2021" name="PeerJ">
        <title>Extensive microbial diversity within the chicken gut microbiome revealed by metagenomics and culture.</title>
        <authorList>
            <person name="Gilroy R."/>
            <person name="Ravi A."/>
            <person name="Getino M."/>
            <person name="Pursley I."/>
            <person name="Horton D.L."/>
            <person name="Alikhan N.F."/>
            <person name="Baker D."/>
            <person name="Gharbi K."/>
            <person name="Hall N."/>
            <person name="Watson M."/>
            <person name="Adriaenssens E.M."/>
            <person name="Foster-Nyarko E."/>
            <person name="Jarju S."/>
            <person name="Secka A."/>
            <person name="Antonio M."/>
            <person name="Oren A."/>
            <person name="Chaudhuri R.R."/>
            <person name="La Ragione R."/>
            <person name="Hildebrand F."/>
            <person name="Pallen M.J."/>
        </authorList>
    </citation>
    <scope>NUCLEOTIDE SEQUENCE</scope>
    <source>
        <strain evidence="1">B3-4054</strain>
    </source>
</reference>
<evidence type="ECO:0000313" key="1">
    <source>
        <dbReference type="EMBL" id="MBO8450381.1"/>
    </source>
</evidence>
<reference evidence="1" key="1">
    <citation type="submission" date="2020-10" db="EMBL/GenBank/DDBJ databases">
        <authorList>
            <person name="Gilroy R."/>
        </authorList>
    </citation>
    <scope>NUCLEOTIDE SEQUENCE</scope>
    <source>
        <strain evidence="1">B3-4054</strain>
    </source>
</reference>
<dbReference type="Proteomes" id="UP000823616">
    <property type="component" value="Unassembled WGS sequence"/>
</dbReference>
<evidence type="ECO:0000313" key="2">
    <source>
        <dbReference type="Proteomes" id="UP000823616"/>
    </source>
</evidence>
<sequence length="64" mass="6975">MRIFYGGIQGERVQACGLTAAQAVVCRAFSRGIQEDSVNGSREGEPEKCACLPQAGLNVWFVLW</sequence>
<organism evidence="1 2">
    <name type="scientific">Candidatus Avitreponema avistercoris</name>
    <dbReference type="NCBI Taxonomy" id="2840705"/>
    <lineage>
        <taxon>Bacteria</taxon>
        <taxon>Pseudomonadati</taxon>
        <taxon>Spirochaetota</taxon>
        <taxon>Spirochaetia</taxon>
        <taxon>Spirochaetales</taxon>
        <taxon>Candidatus Avitreponema</taxon>
    </lineage>
</organism>
<proteinExistence type="predicted"/>